<dbReference type="SFLD" id="SFLDS00029">
    <property type="entry name" value="Radical_SAM"/>
    <property type="match status" value="1"/>
</dbReference>
<evidence type="ECO:0000313" key="12">
    <source>
        <dbReference type="Proteomes" id="UP000008701"/>
    </source>
</evidence>
<dbReference type="InterPro" id="IPR034498">
    <property type="entry name" value="Bacteriochlorophyll_C8_MT"/>
</dbReference>
<dbReference type="SFLD" id="SFLDG01082">
    <property type="entry name" value="B12-binding_domain_containing"/>
    <property type="match status" value="1"/>
</dbReference>
<dbReference type="InterPro" id="IPR006158">
    <property type="entry name" value="Cobalamin-bd"/>
</dbReference>
<dbReference type="GO" id="GO:0003824">
    <property type="term" value="F:catalytic activity"/>
    <property type="evidence" value="ECO:0007669"/>
    <property type="project" value="InterPro"/>
</dbReference>
<dbReference type="SMART" id="SM00729">
    <property type="entry name" value="Elp3"/>
    <property type="match status" value="1"/>
</dbReference>
<evidence type="ECO:0000256" key="3">
    <source>
        <dbReference type="ARBA" id="ARBA00022603"/>
    </source>
</evidence>
<evidence type="ECO:0000256" key="8">
    <source>
        <dbReference type="ARBA" id="ARBA00023014"/>
    </source>
</evidence>
<keyword evidence="3" id="KW-0489">Methyltransferase</keyword>
<dbReference type="Gene3D" id="3.80.30.20">
    <property type="entry name" value="tm_1862 like domain"/>
    <property type="match status" value="1"/>
</dbReference>
<name>A1BCZ0_CHLPD</name>
<dbReference type="PROSITE" id="PS51332">
    <property type="entry name" value="B12_BINDING"/>
    <property type="match status" value="1"/>
</dbReference>
<dbReference type="Gene3D" id="3.40.50.280">
    <property type="entry name" value="Cobalamin-binding domain"/>
    <property type="match status" value="1"/>
</dbReference>
<dbReference type="InterPro" id="IPR058240">
    <property type="entry name" value="rSAM_sf"/>
</dbReference>
<dbReference type="GO" id="GO:0005829">
    <property type="term" value="C:cytosol"/>
    <property type="evidence" value="ECO:0007669"/>
    <property type="project" value="TreeGrafter"/>
</dbReference>
<dbReference type="eggNOG" id="COG1032">
    <property type="taxonomic scope" value="Bacteria"/>
</dbReference>
<comment type="cofactor">
    <cofactor evidence="1">
        <name>[4Fe-4S] cluster</name>
        <dbReference type="ChEBI" id="CHEBI:49883"/>
    </cofactor>
</comment>
<gene>
    <name evidence="11" type="ordered locus">Cpha266_0200</name>
</gene>
<dbReference type="PANTHER" id="PTHR43409:SF7">
    <property type="entry name" value="BLL1977 PROTEIN"/>
    <property type="match status" value="1"/>
</dbReference>
<evidence type="ECO:0000256" key="2">
    <source>
        <dbReference type="ARBA" id="ARBA00022485"/>
    </source>
</evidence>
<evidence type="ECO:0000256" key="4">
    <source>
        <dbReference type="ARBA" id="ARBA00022679"/>
    </source>
</evidence>
<evidence type="ECO:0000256" key="6">
    <source>
        <dbReference type="ARBA" id="ARBA00022723"/>
    </source>
</evidence>
<dbReference type="SFLD" id="SFLDF00307">
    <property type="entry name" value="bacteriochlorophyll_C8_methylt"/>
    <property type="match status" value="1"/>
</dbReference>
<dbReference type="PROSITE" id="PS01278">
    <property type="entry name" value="MTTASE_RADICAL"/>
    <property type="match status" value="1"/>
</dbReference>
<dbReference type="InterPro" id="IPR020612">
    <property type="entry name" value="Methylthiotransferase_CS"/>
</dbReference>
<dbReference type="PROSITE" id="PS51918">
    <property type="entry name" value="RADICAL_SAM"/>
    <property type="match status" value="1"/>
</dbReference>
<dbReference type="InterPro" id="IPR006638">
    <property type="entry name" value="Elp3/MiaA/NifB-like_rSAM"/>
</dbReference>
<keyword evidence="8" id="KW-0411">Iron-sulfur</keyword>
<evidence type="ECO:0000259" key="10">
    <source>
        <dbReference type="PROSITE" id="PS51918"/>
    </source>
</evidence>
<dbReference type="KEGG" id="cph:Cpha266_0200"/>
<dbReference type="HOGENOM" id="CLU_021572_5_1_10"/>
<reference evidence="11 12" key="1">
    <citation type="submission" date="2006-12" db="EMBL/GenBank/DDBJ databases">
        <title>Complete sequence of Chlorobium phaeobacteroides DSM 266.</title>
        <authorList>
            <consortium name="US DOE Joint Genome Institute"/>
            <person name="Copeland A."/>
            <person name="Lucas S."/>
            <person name="Lapidus A."/>
            <person name="Barry K."/>
            <person name="Detter J.C."/>
            <person name="Glavina del Rio T."/>
            <person name="Hammon N."/>
            <person name="Israni S."/>
            <person name="Pitluck S."/>
            <person name="Goltsman E."/>
            <person name="Schmutz J."/>
            <person name="Larimer F."/>
            <person name="Land M."/>
            <person name="Hauser L."/>
            <person name="Mikhailova N."/>
            <person name="Li T."/>
            <person name="Overmann J."/>
            <person name="Bryant D.A."/>
            <person name="Richardson P."/>
        </authorList>
    </citation>
    <scope>NUCLEOTIDE SEQUENCE [LARGE SCALE GENOMIC DNA]</scope>
    <source>
        <strain evidence="11 12">DSM 266</strain>
    </source>
</reference>
<keyword evidence="5" id="KW-0949">S-adenosyl-L-methionine</keyword>
<evidence type="ECO:0000256" key="1">
    <source>
        <dbReference type="ARBA" id="ARBA00001966"/>
    </source>
</evidence>
<dbReference type="InterPro" id="IPR023404">
    <property type="entry name" value="rSAM_horseshoe"/>
</dbReference>
<protein>
    <submittedName>
        <fullName evidence="11">Radical SAM domain protein</fullName>
    </submittedName>
</protein>
<dbReference type="InterPro" id="IPR007197">
    <property type="entry name" value="rSAM"/>
</dbReference>
<dbReference type="EMBL" id="CP000492">
    <property type="protein sequence ID" value="ABL64267.1"/>
    <property type="molecule type" value="Genomic_DNA"/>
</dbReference>
<keyword evidence="12" id="KW-1185">Reference proteome</keyword>
<keyword evidence="4" id="KW-0808">Transferase</keyword>
<dbReference type="Pfam" id="PF04055">
    <property type="entry name" value="Radical_SAM"/>
    <property type="match status" value="1"/>
</dbReference>
<dbReference type="Proteomes" id="UP000008701">
    <property type="component" value="Chromosome"/>
</dbReference>
<keyword evidence="7" id="KW-0408">Iron</keyword>
<evidence type="ECO:0000259" key="9">
    <source>
        <dbReference type="PROSITE" id="PS51332"/>
    </source>
</evidence>
<dbReference type="AlphaFoldDB" id="A1BCZ0"/>
<sequence>MCSVRVIKKLNIMPLRLLFIAPKGKKDSKTNQKPLFHMAIGVLVSLTPDEHTIEIADEHFGDTINYDGDYDLVGITSRTIDATRAYEIADEFRRKGKKVILGGLHVSFNPEEARSHADSIVSGEAENLWATVLEDASSGQLKPAYDSKDFPLVTKIVPLDYERIARASKRGKVDGSKSIPIYITRGCPYECSFCVTPNFTGKLYRYQNPEDLVRQIETAKKVFFKAKGKSSKPWFMLCDENLGINKKKLWENLALLKECNINYSVFFSMNFLEDKETVRRLVDSGCNMVLVGFESIKQSTLEAYNKGHVNSAEKFASVIEECRSAGLNIQGNFLVNPALDTFEDMDDLVEFVGKNHVFMPIFQIITPYPGTKMYLEYKEKGLITDEDWEKYNAINLVIRSEHYDPIAFQHKFMTSYYKTYSWGKIANRVRRNPYKFLNLITSLAFKKNLKEQLETFERNHNIRTARTP</sequence>
<keyword evidence="2" id="KW-0004">4Fe-4S</keyword>
<dbReference type="GO" id="GO:0031419">
    <property type="term" value="F:cobalamin binding"/>
    <property type="evidence" value="ECO:0007669"/>
    <property type="project" value="InterPro"/>
</dbReference>
<dbReference type="GO" id="GO:0051539">
    <property type="term" value="F:4 iron, 4 sulfur cluster binding"/>
    <property type="evidence" value="ECO:0007669"/>
    <property type="project" value="UniProtKB-KW"/>
</dbReference>
<accession>A1BCZ0</accession>
<feature type="domain" description="B12-binding" evidence="9">
    <location>
        <begin position="16"/>
        <end position="143"/>
    </location>
</feature>
<dbReference type="InterPro" id="IPR034466">
    <property type="entry name" value="Methyltransferase_Class_B"/>
</dbReference>
<evidence type="ECO:0000313" key="11">
    <source>
        <dbReference type="EMBL" id="ABL64267.1"/>
    </source>
</evidence>
<dbReference type="STRING" id="290317.Cpha266_0200"/>
<dbReference type="GO" id="GO:0046872">
    <property type="term" value="F:metal ion binding"/>
    <property type="evidence" value="ECO:0007669"/>
    <property type="project" value="UniProtKB-KW"/>
</dbReference>
<keyword evidence="6" id="KW-0479">Metal-binding</keyword>
<evidence type="ECO:0000256" key="5">
    <source>
        <dbReference type="ARBA" id="ARBA00022691"/>
    </source>
</evidence>
<dbReference type="SUPFAM" id="SSF102114">
    <property type="entry name" value="Radical SAM enzymes"/>
    <property type="match status" value="1"/>
</dbReference>
<organism evidence="11 12">
    <name type="scientific">Chlorobium phaeobacteroides (strain DSM 266 / SMG 266 / 2430)</name>
    <dbReference type="NCBI Taxonomy" id="290317"/>
    <lineage>
        <taxon>Bacteria</taxon>
        <taxon>Pseudomonadati</taxon>
        <taxon>Chlorobiota</taxon>
        <taxon>Chlorobiia</taxon>
        <taxon>Chlorobiales</taxon>
        <taxon>Chlorobiaceae</taxon>
        <taxon>Chlorobium/Pelodictyon group</taxon>
        <taxon>Chlorobium</taxon>
    </lineage>
</organism>
<feature type="domain" description="Radical SAM core" evidence="10">
    <location>
        <begin position="173"/>
        <end position="401"/>
    </location>
</feature>
<proteinExistence type="predicted"/>
<dbReference type="InterPro" id="IPR051198">
    <property type="entry name" value="BchE-like"/>
</dbReference>
<dbReference type="SFLD" id="SFLDG01123">
    <property type="entry name" value="methyltransferase_(Class_B)"/>
    <property type="match status" value="1"/>
</dbReference>
<evidence type="ECO:0000256" key="7">
    <source>
        <dbReference type="ARBA" id="ARBA00023004"/>
    </source>
</evidence>
<dbReference type="PANTHER" id="PTHR43409">
    <property type="entry name" value="ANAEROBIC MAGNESIUM-PROTOPORPHYRIN IX MONOMETHYL ESTER CYCLASE-RELATED"/>
    <property type="match status" value="1"/>
</dbReference>